<evidence type="ECO:0000256" key="9">
    <source>
        <dbReference type="HAMAP-Rule" id="MF_00144"/>
    </source>
</evidence>
<dbReference type="InterPro" id="IPR004506">
    <property type="entry name" value="MnmA-like"/>
</dbReference>
<keyword evidence="1 9" id="KW-0820">tRNA-binding</keyword>
<dbReference type="GO" id="GO:0005737">
    <property type="term" value="C:cytoplasm"/>
    <property type="evidence" value="ECO:0007669"/>
    <property type="project" value="UniProtKB-SubCell"/>
</dbReference>
<feature type="binding site" evidence="9">
    <location>
        <position position="40"/>
    </location>
    <ligand>
        <name>ATP</name>
        <dbReference type="ChEBI" id="CHEBI:30616"/>
    </ligand>
</feature>
<dbReference type="NCBIfam" id="NF001138">
    <property type="entry name" value="PRK00143.1"/>
    <property type="match status" value="1"/>
</dbReference>
<dbReference type="Proteomes" id="UP000177486">
    <property type="component" value="Unassembled WGS sequence"/>
</dbReference>
<dbReference type="InterPro" id="IPR046884">
    <property type="entry name" value="MnmA-like_central"/>
</dbReference>
<evidence type="ECO:0000256" key="5">
    <source>
        <dbReference type="ARBA" id="ARBA00022840"/>
    </source>
</evidence>
<keyword evidence="7" id="KW-1015">Disulfide bond</keyword>
<dbReference type="Gene3D" id="3.40.50.620">
    <property type="entry name" value="HUPs"/>
    <property type="match status" value="1"/>
</dbReference>
<sequence>MKSQVKKPKVFVAMSGGVDSSVAAALLKKGGEFSVVGCYMKCWSAWDQCSVERDAEDARAVAEKLDIPFYIFDFEKEYRERVFNYMVREYAAGRTPNPDVLCNSEIKFGIFLEKALALGADFVATGHYVRASESFSEQNAVSLCQAVDQNKDQSYFLWRLTQKQLKHVLFPIGDYLKPEVREMAREFGLPTADKKDSQGLCFVGKVPFDEFLRDILPKNPGPIMTTSGKVIGDHDGLSFYTLGQRHGIKIGGGTPYYVASKEFQTNTLVVAEGNKDEILFKKEIEVSDINWIGGAQPKFPLKCKARIRYRQPLQKCAVFPLGHRMSKLRVVFDEPQKAATPGQSAVFYVPAKALVKEGGELLGGGVMV</sequence>
<feature type="region of interest" description="Interaction with tRNA" evidence="9">
    <location>
        <begin position="151"/>
        <end position="153"/>
    </location>
</feature>
<proteinExistence type="inferred from homology"/>
<name>A0A1G2EVF2_9BACT</name>
<evidence type="ECO:0000256" key="2">
    <source>
        <dbReference type="ARBA" id="ARBA00022679"/>
    </source>
</evidence>
<feature type="binding site" evidence="9">
    <location>
        <position position="126"/>
    </location>
    <ligand>
        <name>ATP</name>
        <dbReference type="ChEBI" id="CHEBI:30616"/>
    </ligand>
</feature>
<comment type="function">
    <text evidence="9">Catalyzes the 2-thiolation of uridine at the wobble position (U34) of tRNA, leading to the formation of s(2)U34.</text>
</comment>
<evidence type="ECO:0000256" key="7">
    <source>
        <dbReference type="ARBA" id="ARBA00023157"/>
    </source>
</evidence>
<feature type="region of interest" description="Interaction with target base in tRNA" evidence="9">
    <location>
        <begin position="97"/>
        <end position="99"/>
    </location>
</feature>
<comment type="similarity">
    <text evidence="9">Belongs to the MnmA/TRMU family.</text>
</comment>
<keyword evidence="4 9" id="KW-0547">Nucleotide-binding</keyword>
<dbReference type="GO" id="GO:0000049">
    <property type="term" value="F:tRNA binding"/>
    <property type="evidence" value="ECO:0007669"/>
    <property type="project" value="UniProtKB-KW"/>
</dbReference>
<dbReference type="GO" id="GO:0103016">
    <property type="term" value="F:tRNA-uridine 2-sulfurtransferase activity"/>
    <property type="evidence" value="ECO:0007669"/>
    <property type="project" value="UniProtKB-EC"/>
</dbReference>
<keyword evidence="2 9" id="KW-0808">Transferase</keyword>
<accession>A0A1G2EVF2</accession>
<feature type="region of interest" description="Interaction with tRNA" evidence="9">
    <location>
        <begin position="308"/>
        <end position="309"/>
    </location>
</feature>
<dbReference type="InterPro" id="IPR014729">
    <property type="entry name" value="Rossmann-like_a/b/a_fold"/>
</dbReference>
<evidence type="ECO:0000259" key="11">
    <source>
        <dbReference type="Pfam" id="PF20259"/>
    </source>
</evidence>
<comment type="catalytic activity">
    <reaction evidence="8 9">
        <text>S-sulfanyl-L-cysteinyl-[protein] + uridine(34) in tRNA + AH2 + ATP = 2-thiouridine(34) in tRNA + L-cysteinyl-[protein] + A + AMP + diphosphate + H(+)</text>
        <dbReference type="Rhea" id="RHEA:47032"/>
        <dbReference type="Rhea" id="RHEA-COMP:10131"/>
        <dbReference type="Rhea" id="RHEA-COMP:11726"/>
        <dbReference type="Rhea" id="RHEA-COMP:11727"/>
        <dbReference type="Rhea" id="RHEA-COMP:11728"/>
        <dbReference type="ChEBI" id="CHEBI:13193"/>
        <dbReference type="ChEBI" id="CHEBI:15378"/>
        <dbReference type="ChEBI" id="CHEBI:17499"/>
        <dbReference type="ChEBI" id="CHEBI:29950"/>
        <dbReference type="ChEBI" id="CHEBI:30616"/>
        <dbReference type="ChEBI" id="CHEBI:33019"/>
        <dbReference type="ChEBI" id="CHEBI:61963"/>
        <dbReference type="ChEBI" id="CHEBI:65315"/>
        <dbReference type="ChEBI" id="CHEBI:87170"/>
        <dbReference type="ChEBI" id="CHEBI:456215"/>
        <dbReference type="EC" id="2.8.1.13"/>
    </reaction>
</comment>
<dbReference type="GO" id="GO:0005524">
    <property type="term" value="F:ATP binding"/>
    <property type="evidence" value="ECO:0007669"/>
    <property type="project" value="UniProtKB-KW"/>
</dbReference>
<dbReference type="GO" id="GO:0002143">
    <property type="term" value="P:tRNA wobble position uridine thiolation"/>
    <property type="evidence" value="ECO:0007669"/>
    <property type="project" value="TreeGrafter"/>
</dbReference>
<dbReference type="SUPFAM" id="SSF52402">
    <property type="entry name" value="Adenine nucleotide alpha hydrolases-like"/>
    <property type="match status" value="1"/>
</dbReference>
<evidence type="ECO:0000256" key="4">
    <source>
        <dbReference type="ARBA" id="ARBA00022741"/>
    </source>
</evidence>
<reference evidence="12 13" key="1">
    <citation type="journal article" date="2016" name="Nat. Commun.">
        <title>Thousands of microbial genomes shed light on interconnected biogeochemical processes in an aquifer system.</title>
        <authorList>
            <person name="Anantharaman K."/>
            <person name="Brown C.T."/>
            <person name="Hug L.A."/>
            <person name="Sharon I."/>
            <person name="Castelle C.J."/>
            <person name="Probst A.J."/>
            <person name="Thomas B.C."/>
            <person name="Singh A."/>
            <person name="Wilkins M.J."/>
            <person name="Karaoz U."/>
            <person name="Brodie E.L."/>
            <person name="Williams K.H."/>
            <person name="Hubbard S.S."/>
            <person name="Banfield J.F."/>
        </authorList>
    </citation>
    <scope>NUCLEOTIDE SEQUENCE [LARGE SCALE GENOMIC DNA]</scope>
</reference>
<dbReference type="Pfam" id="PF03054">
    <property type="entry name" value="tRNA_Me_trans"/>
    <property type="match status" value="1"/>
</dbReference>
<dbReference type="Gene3D" id="2.40.30.10">
    <property type="entry name" value="Translation factors"/>
    <property type="match status" value="1"/>
</dbReference>
<comment type="subcellular location">
    <subcellularLocation>
        <location evidence="9">Cytoplasm</location>
    </subcellularLocation>
</comment>
<dbReference type="FunFam" id="3.40.50.620:FF:000115">
    <property type="entry name" value="tRNA-specific 2-thiouridylase MnmA"/>
    <property type="match status" value="1"/>
</dbReference>
<dbReference type="InterPro" id="IPR046885">
    <property type="entry name" value="MnmA-like_C"/>
</dbReference>
<feature type="domain" description="tRNA-specific 2-thiouridylase MnmA-like C-terminal" evidence="10">
    <location>
        <begin position="282"/>
        <end position="366"/>
    </location>
</feature>
<gene>
    <name evidence="9" type="primary">mnmA</name>
    <name evidence="12" type="ORF">A2931_00640</name>
</gene>
<feature type="active site" description="Cysteine persulfide intermediate" evidence="9">
    <location>
        <position position="201"/>
    </location>
</feature>
<comment type="caution">
    <text evidence="12">The sequence shown here is derived from an EMBL/GenBank/DDBJ whole genome shotgun (WGS) entry which is preliminary data.</text>
</comment>
<evidence type="ECO:0000256" key="3">
    <source>
        <dbReference type="ARBA" id="ARBA00022694"/>
    </source>
</evidence>
<feature type="site" description="Interaction with tRNA" evidence="9">
    <location>
        <position position="127"/>
    </location>
</feature>
<dbReference type="EMBL" id="MHMQ01000032">
    <property type="protein sequence ID" value="OGZ29789.1"/>
    <property type="molecule type" value="Genomic_DNA"/>
</dbReference>
<dbReference type="PANTHER" id="PTHR11933">
    <property type="entry name" value="TRNA 5-METHYLAMINOMETHYL-2-THIOURIDYLATE -METHYLTRANSFERASE"/>
    <property type="match status" value="1"/>
</dbReference>
<dbReference type="AlphaFoldDB" id="A0A1G2EVF2"/>
<dbReference type="Pfam" id="PF20259">
    <property type="entry name" value="tRNA_Me_trans_M"/>
    <property type="match status" value="1"/>
</dbReference>
<dbReference type="FunFam" id="2.30.30.280:FF:000001">
    <property type="entry name" value="tRNA-specific 2-thiouridylase MnmA"/>
    <property type="match status" value="1"/>
</dbReference>
<evidence type="ECO:0000256" key="1">
    <source>
        <dbReference type="ARBA" id="ARBA00022555"/>
    </source>
</evidence>
<feature type="domain" description="tRNA-specific 2-thiouridylase MnmA-like central" evidence="11">
    <location>
        <begin position="210"/>
        <end position="271"/>
    </location>
</feature>
<evidence type="ECO:0000256" key="6">
    <source>
        <dbReference type="ARBA" id="ARBA00022884"/>
    </source>
</evidence>
<keyword evidence="5 9" id="KW-0067">ATP-binding</keyword>
<keyword evidence="9" id="KW-0963">Cytoplasm</keyword>
<evidence type="ECO:0000256" key="8">
    <source>
        <dbReference type="ARBA" id="ARBA00051542"/>
    </source>
</evidence>
<dbReference type="NCBIfam" id="TIGR00420">
    <property type="entry name" value="trmU"/>
    <property type="match status" value="1"/>
</dbReference>
<feature type="active site" description="Nucleophile" evidence="9">
    <location>
        <position position="102"/>
    </location>
</feature>
<protein>
    <recommendedName>
        <fullName evidence="9">tRNA-specific 2-thiouridylase MnmA</fullName>
        <ecNumber evidence="9">2.8.1.13</ecNumber>
    </recommendedName>
</protein>
<keyword evidence="6 9" id="KW-0694">RNA-binding</keyword>
<dbReference type="CDD" id="cd01998">
    <property type="entry name" value="MnmA_TRMU-like"/>
    <property type="match status" value="1"/>
</dbReference>
<comment type="caution">
    <text evidence="9">Lacks conserved residue(s) required for the propagation of feature annotation.</text>
</comment>
<dbReference type="Pfam" id="PF20258">
    <property type="entry name" value="tRNA_Me_trans_C"/>
    <property type="match status" value="1"/>
</dbReference>
<feature type="site" description="Interaction with tRNA" evidence="9">
    <location>
        <position position="343"/>
    </location>
</feature>
<evidence type="ECO:0000313" key="13">
    <source>
        <dbReference type="Proteomes" id="UP000177486"/>
    </source>
</evidence>
<evidence type="ECO:0000259" key="10">
    <source>
        <dbReference type="Pfam" id="PF20258"/>
    </source>
</evidence>
<evidence type="ECO:0000313" key="12">
    <source>
        <dbReference type="EMBL" id="OGZ29789.1"/>
    </source>
</evidence>
<organism evidence="12 13">
    <name type="scientific">Candidatus Niyogibacteria bacterium RIFCSPLOWO2_01_FULL_45_48</name>
    <dbReference type="NCBI Taxonomy" id="1801724"/>
    <lineage>
        <taxon>Bacteria</taxon>
        <taxon>Candidatus Niyogiibacteriota</taxon>
    </lineage>
</organism>
<dbReference type="HAMAP" id="MF_00144">
    <property type="entry name" value="tRNA_thiouridyl_MnmA"/>
    <property type="match status" value="1"/>
</dbReference>
<dbReference type="Gene3D" id="2.30.30.280">
    <property type="entry name" value="Adenine nucleotide alpha hydrolases-like domains"/>
    <property type="match status" value="1"/>
</dbReference>
<dbReference type="EC" id="2.8.1.13" evidence="9"/>
<dbReference type="InterPro" id="IPR023382">
    <property type="entry name" value="MnmA-like_central_sf"/>
</dbReference>
<dbReference type="PANTHER" id="PTHR11933:SF5">
    <property type="entry name" value="MITOCHONDRIAL TRNA-SPECIFIC 2-THIOURIDYLASE 1"/>
    <property type="match status" value="1"/>
</dbReference>
<keyword evidence="3 9" id="KW-0819">tRNA processing</keyword>
<feature type="binding site" evidence="9">
    <location>
        <begin position="13"/>
        <end position="20"/>
    </location>
    <ligand>
        <name>ATP</name>
        <dbReference type="ChEBI" id="CHEBI:30616"/>
    </ligand>
</feature>